<accession>A0A6A6TNE7</accession>
<protein>
    <submittedName>
        <fullName evidence="1">Uncharacterized protein</fullName>
    </submittedName>
</protein>
<dbReference type="Proteomes" id="UP000799324">
    <property type="component" value="Unassembled WGS sequence"/>
</dbReference>
<keyword evidence="2" id="KW-1185">Reference proteome</keyword>
<dbReference type="EMBL" id="MU004293">
    <property type="protein sequence ID" value="KAF2661585.1"/>
    <property type="molecule type" value="Genomic_DNA"/>
</dbReference>
<proteinExistence type="predicted"/>
<dbReference type="AlphaFoldDB" id="A0A6A6TNE7"/>
<evidence type="ECO:0000313" key="2">
    <source>
        <dbReference type="Proteomes" id="UP000799324"/>
    </source>
</evidence>
<dbReference type="OrthoDB" id="3688835at2759"/>
<reference evidence="1" key="1">
    <citation type="journal article" date="2020" name="Stud. Mycol.">
        <title>101 Dothideomycetes genomes: a test case for predicting lifestyles and emergence of pathogens.</title>
        <authorList>
            <person name="Haridas S."/>
            <person name="Albert R."/>
            <person name="Binder M."/>
            <person name="Bloem J."/>
            <person name="Labutti K."/>
            <person name="Salamov A."/>
            <person name="Andreopoulos B."/>
            <person name="Baker S."/>
            <person name="Barry K."/>
            <person name="Bills G."/>
            <person name="Bluhm B."/>
            <person name="Cannon C."/>
            <person name="Castanera R."/>
            <person name="Culley D."/>
            <person name="Daum C."/>
            <person name="Ezra D."/>
            <person name="Gonzalez J."/>
            <person name="Henrissat B."/>
            <person name="Kuo A."/>
            <person name="Liang C."/>
            <person name="Lipzen A."/>
            <person name="Lutzoni F."/>
            <person name="Magnuson J."/>
            <person name="Mondo S."/>
            <person name="Nolan M."/>
            <person name="Ohm R."/>
            <person name="Pangilinan J."/>
            <person name="Park H.-J."/>
            <person name="Ramirez L."/>
            <person name="Alfaro M."/>
            <person name="Sun H."/>
            <person name="Tritt A."/>
            <person name="Yoshinaga Y."/>
            <person name="Zwiers L.-H."/>
            <person name="Turgeon B."/>
            <person name="Goodwin S."/>
            <person name="Spatafora J."/>
            <person name="Crous P."/>
            <person name="Grigoriev I."/>
        </authorList>
    </citation>
    <scope>NUCLEOTIDE SEQUENCE</scope>
    <source>
        <strain evidence="1">CBS 122681</strain>
    </source>
</reference>
<name>A0A6A6TNE7_9PLEO</name>
<gene>
    <name evidence="1" type="ORF">K491DRAFT_419293</name>
</gene>
<sequence>MKVTDSIATLMIVLPSSFEGGQICLSHVDESKPVNLDLLAYTDFQYLLSWGGEVRCYFEGVTSGVRLVLVYNLQCVEWRDTTVPYQGLCDFQIEPLRDALTRWQRASWGPSSPYFLVHFLDYQYSKTALKTTKLKGNDVPRTKILLSMCEELGFRLFFTLPTRVTKAVLSYRTAGVEDNKDPEDVVDVPHVYSEYLSLNCWWALDGPEHTTSLQIPVEEILQQNVLCSIPCDDSCVQLDGNVLMSDSNRAFNAALVLVPPRNALAFEIRHGMDESFDRECGKDAPEEQRSYHMKDYLCKKLHTYRCSDSKFNDHHELRQVCEVLLGLQHEFRGGWGDCEVSGAHLRAMDKIAAIGIELDMEYIFHSACQLIESYPECNKCSYGCYSEATFEALVHFACDNDPYRLRGFTCKYLNMFISQKGNLFERVFACDQFTERLPKGSTSLNIHYWRRCSTSGRHQQEMGLETFGRSCNTFHRPVSERSMLLV</sequence>
<organism evidence="1 2">
    <name type="scientific">Lophiostoma macrostomum CBS 122681</name>
    <dbReference type="NCBI Taxonomy" id="1314788"/>
    <lineage>
        <taxon>Eukaryota</taxon>
        <taxon>Fungi</taxon>
        <taxon>Dikarya</taxon>
        <taxon>Ascomycota</taxon>
        <taxon>Pezizomycotina</taxon>
        <taxon>Dothideomycetes</taxon>
        <taxon>Pleosporomycetidae</taxon>
        <taxon>Pleosporales</taxon>
        <taxon>Lophiostomataceae</taxon>
        <taxon>Lophiostoma</taxon>
    </lineage>
</organism>
<evidence type="ECO:0000313" key="1">
    <source>
        <dbReference type="EMBL" id="KAF2661585.1"/>
    </source>
</evidence>